<dbReference type="Pfam" id="PF14905">
    <property type="entry name" value="OMP_b-brl_3"/>
    <property type="match status" value="1"/>
</dbReference>
<dbReference type="SUPFAM" id="SSF56935">
    <property type="entry name" value="Porins"/>
    <property type="match status" value="1"/>
</dbReference>
<evidence type="ECO:0000259" key="10">
    <source>
        <dbReference type="Pfam" id="PF07715"/>
    </source>
</evidence>
<dbReference type="RefSeq" id="WP_201921109.1">
    <property type="nucleotide sequence ID" value="NZ_JAERQG010000002.1"/>
</dbReference>
<evidence type="ECO:0000256" key="3">
    <source>
        <dbReference type="ARBA" id="ARBA00022452"/>
    </source>
</evidence>
<dbReference type="PANTHER" id="PTHR30069:SF29">
    <property type="entry name" value="HEMOGLOBIN AND HEMOGLOBIN-HAPTOGLOBIN-BINDING PROTEIN 1-RELATED"/>
    <property type="match status" value="1"/>
</dbReference>
<protein>
    <submittedName>
        <fullName evidence="12">TonB-dependent receptor</fullName>
    </submittedName>
</protein>
<evidence type="ECO:0000256" key="7">
    <source>
        <dbReference type="ARBA" id="ARBA00023237"/>
    </source>
</evidence>
<keyword evidence="13" id="KW-1185">Reference proteome</keyword>
<dbReference type="Pfam" id="PF13715">
    <property type="entry name" value="CarbopepD_reg_2"/>
    <property type="match status" value="1"/>
</dbReference>
<evidence type="ECO:0000256" key="2">
    <source>
        <dbReference type="ARBA" id="ARBA00022448"/>
    </source>
</evidence>
<evidence type="ECO:0000313" key="13">
    <source>
        <dbReference type="Proteomes" id="UP000642920"/>
    </source>
</evidence>
<evidence type="ECO:0000256" key="9">
    <source>
        <dbReference type="SAM" id="SignalP"/>
    </source>
</evidence>
<evidence type="ECO:0000313" key="12">
    <source>
        <dbReference type="EMBL" id="MBL0765803.1"/>
    </source>
</evidence>
<dbReference type="Proteomes" id="UP000642920">
    <property type="component" value="Unassembled WGS sequence"/>
</dbReference>
<dbReference type="EMBL" id="JAERQG010000002">
    <property type="protein sequence ID" value="MBL0765803.1"/>
    <property type="molecule type" value="Genomic_DNA"/>
</dbReference>
<proteinExistence type="inferred from homology"/>
<dbReference type="InterPro" id="IPR012910">
    <property type="entry name" value="Plug_dom"/>
</dbReference>
<feature type="chain" id="PRO_5036998985" evidence="9">
    <location>
        <begin position="21"/>
        <end position="818"/>
    </location>
</feature>
<feature type="domain" description="TonB-dependent receptor plug" evidence="10">
    <location>
        <begin position="144"/>
        <end position="219"/>
    </location>
</feature>
<gene>
    <name evidence="12" type="ORF">JKP34_11115</name>
</gene>
<evidence type="ECO:0000259" key="11">
    <source>
        <dbReference type="Pfam" id="PF14905"/>
    </source>
</evidence>
<keyword evidence="5 9" id="KW-0732">Signal</keyword>
<dbReference type="InterPro" id="IPR036942">
    <property type="entry name" value="Beta-barrel_TonB_sf"/>
</dbReference>
<dbReference type="InterPro" id="IPR041700">
    <property type="entry name" value="OMP_b-brl_3"/>
</dbReference>
<dbReference type="AlphaFoldDB" id="A0A937AGH1"/>
<keyword evidence="3 8" id="KW-1134">Transmembrane beta strand</keyword>
<keyword evidence="12" id="KW-0675">Receptor</keyword>
<dbReference type="Pfam" id="PF07715">
    <property type="entry name" value="Plug"/>
    <property type="match status" value="1"/>
</dbReference>
<reference evidence="12" key="1">
    <citation type="submission" date="2021-01" db="EMBL/GenBank/DDBJ databases">
        <title>Marivirga sp. nov., isolated from intertidal surface sediments.</title>
        <authorList>
            <person name="Zhang M."/>
        </authorList>
    </citation>
    <scope>NUCLEOTIDE SEQUENCE</scope>
    <source>
        <strain evidence="12">SM1354</strain>
    </source>
</reference>
<dbReference type="PANTHER" id="PTHR30069">
    <property type="entry name" value="TONB-DEPENDENT OUTER MEMBRANE RECEPTOR"/>
    <property type="match status" value="1"/>
</dbReference>
<sequence>MKIIQTAFIAIFLISSFQLAAQKSKITGQVVDNQSGKPMGYTNVSLFNENQELITGAVTSEDGQFVLQALPDSYTLRVQFVSYKTKEVPIQVNEDDLQLGKISLSEDVDQLSEVTVEARRPQMEMKLDKRVFNVGQDLSNIGGSAESILDNLPSVTVDVDGNVSLRGSQNVRILINGRPSGLVGIDGASALKSIPSDLIESIEVITNPSARYDAEGNAGIINIILKKDKKAGVNGSFSANLGYPLILGGSANLNYRKNNFNFFGSYGFRYDENFGGGYRDQTNFDSLGNVSDYLYNDIDRERSDISHNFRFGLDYNITDNTIITASFLYRDSDEDNRTYNTRSYYDENRNLESKDIRSQFELEAENVLEYSINFTKKFEDNEDHKLTADIQYRQNNEVEDSDITTDTLNFEDDQFYEDIFQTSLIDEFSDNLLLQSSYFKPIGENQSFEVGWRSNLRTITNSYNVEQRTEEGSFVSLADFTNDFIYEENIHALYAIYNTEWDKISFQAGLRAEYTDISTDFGESGDSLLLDRDPYANLFPSVFLTYKLSKLTDVQASYSRRFDRPGFRSLNPFSNFGDNTNIRIGNPNLNPEFTDSYELGVMNNFKNASLYAGIYYRYTDGLIERVNTLIDSVIYRQPQNIGFRNAIGLENTYSHDLNDWWRLNANVNVFYQETDGETIDDEGRLVDLYAQTFTMSSRLTSQMTFWDDLTFQLSGFYRAPEREPQRYRKAFYMMDLGLSKEIFNNKGTISLSVRDLFNSRKWRTITSGSSSDGSSFEYDSEFQWRTRTFRLTLDYRLNSKKQRGRSEGGRGDNNDGDI</sequence>
<evidence type="ECO:0000256" key="8">
    <source>
        <dbReference type="PROSITE-ProRule" id="PRU01360"/>
    </source>
</evidence>
<evidence type="ECO:0000256" key="4">
    <source>
        <dbReference type="ARBA" id="ARBA00022692"/>
    </source>
</evidence>
<comment type="caution">
    <text evidence="12">The sequence shown here is derived from an EMBL/GenBank/DDBJ whole genome shotgun (WGS) entry which is preliminary data.</text>
</comment>
<dbReference type="Gene3D" id="2.60.40.1120">
    <property type="entry name" value="Carboxypeptidase-like, regulatory domain"/>
    <property type="match status" value="1"/>
</dbReference>
<dbReference type="SUPFAM" id="SSF49464">
    <property type="entry name" value="Carboxypeptidase regulatory domain-like"/>
    <property type="match status" value="1"/>
</dbReference>
<keyword evidence="6 8" id="KW-0472">Membrane</keyword>
<dbReference type="GO" id="GO:0009279">
    <property type="term" value="C:cell outer membrane"/>
    <property type="evidence" value="ECO:0007669"/>
    <property type="project" value="UniProtKB-SubCell"/>
</dbReference>
<dbReference type="PROSITE" id="PS52016">
    <property type="entry name" value="TONB_DEPENDENT_REC_3"/>
    <property type="match status" value="1"/>
</dbReference>
<keyword evidence="2 8" id="KW-0813">Transport</keyword>
<dbReference type="InterPro" id="IPR037066">
    <property type="entry name" value="Plug_dom_sf"/>
</dbReference>
<dbReference type="GO" id="GO:0044718">
    <property type="term" value="P:siderophore transmembrane transport"/>
    <property type="evidence" value="ECO:0007669"/>
    <property type="project" value="TreeGrafter"/>
</dbReference>
<dbReference type="GO" id="GO:0015344">
    <property type="term" value="F:siderophore uptake transmembrane transporter activity"/>
    <property type="evidence" value="ECO:0007669"/>
    <property type="project" value="TreeGrafter"/>
</dbReference>
<name>A0A937AGH1_9BACT</name>
<dbReference type="Gene3D" id="2.40.170.20">
    <property type="entry name" value="TonB-dependent receptor, beta-barrel domain"/>
    <property type="match status" value="1"/>
</dbReference>
<feature type="domain" description="Outer membrane protein beta-barrel" evidence="11">
    <location>
        <begin position="377"/>
        <end position="795"/>
    </location>
</feature>
<organism evidence="12 13">
    <name type="scientific">Marivirga atlantica</name>
    <dbReference type="NCBI Taxonomy" id="1548457"/>
    <lineage>
        <taxon>Bacteria</taxon>
        <taxon>Pseudomonadati</taxon>
        <taxon>Bacteroidota</taxon>
        <taxon>Cytophagia</taxon>
        <taxon>Cytophagales</taxon>
        <taxon>Marivirgaceae</taxon>
        <taxon>Marivirga</taxon>
    </lineage>
</organism>
<evidence type="ECO:0000256" key="6">
    <source>
        <dbReference type="ARBA" id="ARBA00023136"/>
    </source>
</evidence>
<accession>A0A937AGH1</accession>
<keyword evidence="4 8" id="KW-0812">Transmembrane</keyword>
<comment type="subcellular location">
    <subcellularLocation>
        <location evidence="1 8">Cell outer membrane</location>
        <topology evidence="1 8">Multi-pass membrane protein</topology>
    </subcellularLocation>
</comment>
<dbReference type="InterPro" id="IPR008969">
    <property type="entry name" value="CarboxyPept-like_regulatory"/>
</dbReference>
<comment type="similarity">
    <text evidence="8">Belongs to the TonB-dependent receptor family.</text>
</comment>
<evidence type="ECO:0000256" key="1">
    <source>
        <dbReference type="ARBA" id="ARBA00004571"/>
    </source>
</evidence>
<keyword evidence="7 8" id="KW-0998">Cell outer membrane</keyword>
<feature type="signal peptide" evidence="9">
    <location>
        <begin position="1"/>
        <end position="20"/>
    </location>
</feature>
<dbReference type="InterPro" id="IPR039426">
    <property type="entry name" value="TonB-dep_rcpt-like"/>
</dbReference>
<evidence type="ECO:0000256" key="5">
    <source>
        <dbReference type="ARBA" id="ARBA00022729"/>
    </source>
</evidence>
<dbReference type="Gene3D" id="2.170.130.10">
    <property type="entry name" value="TonB-dependent receptor, plug domain"/>
    <property type="match status" value="1"/>
</dbReference>